<evidence type="ECO:0000256" key="3">
    <source>
        <dbReference type="ARBA" id="ARBA00006678"/>
    </source>
</evidence>
<accession>A0AAV5AHP3</accession>
<dbReference type="GO" id="GO:0005730">
    <property type="term" value="C:nucleolus"/>
    <property type="evidence" value="ECO:0007669"/>
    <property type="project" value="UniProtKB-SubCell"/>
</dbReference>
<feature type="domain" description="Exoribonuclease phosphorolytic" evidence="9">
    <location>
        <begin position="30"/>
        <end position="158"/>
    </location>
</feature>
<dbReference type="InterPro" id="IPR050590">
    <property type="entry name" value="Exosome_comp_Rrp42_subfam"/>
</dbReference>
<dbReference type="Gene3D" id="3.30.230.70">
    <property type="entry name" value="GHMP Kinase, N-terminal domain"/>
    <property type="match status" value="1"/>
</dbReference>
<dbReference type="GO" id="GO:0034476">
    <property type="term" value="P:U5 snRNA 3'-end processing"/>
    <property type="evidence" value="ECO:0007669"/>
    <property type="project" value="TreeGrafter"/>
</dbReference>
<dbReference type="GO" id="GO:0035925">
    <property type="term" value="F:mRNA 3'-UTR AU-rich region binding"/>
    <property type="evidence" value="ECO:0007669"/>
    <property type="project" value="TreeGrafter"/>
</dbReference>
<comment type="subcellular location">
    <subcellularLocation>
        <location evidence="1">Cytoplasm</location>
    </subcellularLocation>
    <subcellularLocation>
        <location evidence="2">Nucleus</location>
        <location evidence="2">Nucleolus</location>
    </subcellularLocation>
</comment>
<dbReference type="GO" id="GO:0071028">
    <property type="term" value="P:nuclear mRNA surveillance"/>
    <property type="evidence" value="ECO:0007669"/>
    <property type="project" value="TreeGrafter"/>
</dbReference>
<gene>
    <name evidence="11" type="ORF">Clacol_008404</name>
</gene>
<comment type="similarity">
    <text evidence="3">Belongs to the RNase PH family.</text>
</comment>
<evidence type="ECO:0000256" key="4">
    <source>
        <dbReference type="ARBA" id="ARBA00022490"/>
    </source>
</evidence>
<evidence type="ECO:0000256" key="7">
    <source>
        <dbReference type="SAM" id="MobiDB-lite"/>
    </source>
</evidence>
<dbReference type="InterPro" id="IPR045339">
    <property type="entry name" value="DUF6534"/>
</dbReference>
<evidence type="ECO:0000256" key="1">
    <source>
        <dbReference type="ARBA" id="ARBA00004496"/>
    </source>
</evidence>
<name>A0AAV5AHP3_9AGAM</name>
<evidence type="ECO:0000259" key="10">
    <source>
        <dbReference type="Pfam" id="PF20152"/>
    </source>
</evidence>
<evidence type="ECO:0000256" key="8">
    <source>
        <dbReference type="SAM" id="Phobius"/>
    </source>
</evidence>
<keyword evidence="8" id="KW-1133">Transmembrane helix</keyword>
<dbReference type="EMBL" id="BPWL01000009">
    <property type="protein sequence ID" value="GJJ14144.1"/>
    <property type="molecule type" value="Genomic_DNA"/>
</dbReference>
<feature type="transmembrane region" description="Helical" evidence="8">
    <location>
        <begin position="334"/>
        <end position="357"/>
    </location>
</feature>
<evidence type="ECO:0000256" key="6">
    <source>
        <dbReference type="ARBA" id="ARBA00042523"/>
    </source>
</evidence>
<dbReference type="PANTHER" id="PTHR11097:SF8">
    <property type="entry name" value="EXOSOME COMPLEX COMPONENT RRP42"/>
    <property type="match status" value="1"/>
</dbReference>
<dbReference type="InterPro" id="IPR001247">
    <property type="entry name" value="ExoRNase_PH_dom1"/>
</dbReference>
<dbReference type="AlphaFoldDB" id="A0AAV5AHP3"/>
<proteinExistence type="inferred from homology"/>
<keyword evidence="8" id="KW-0472">Membrane</keyword>
<reference evidence="11" key="1">
    <citation type="submission" date="2021-10" db="EMBL/GenBank/DDBJ databases">
        <title>De novo Genome Assembly of Clathrus columnatus (Basidiomycota, Fungi) Using Illumina and Nanopore Sequence Data.</title>
        <authorList>
            <person name="Ogiso-Tanaka E."/>
            <person name="Itagaki H."/>
            <person name="Hosoya T."/>
            <person name="Hosaka K."/>
        </authorList>
    </citation>
    <scope>NUCLEOTIDE SEQUENCE</scope>
    <source>
        <strain evidence="11">MO-923</strain>
    </source>
</reference>
<evidence type="ECO:0000256" key="5">
    <source>
        <dbReference type="ARBA" id="ARBA00022835"/>
    </source>
</evidence>
<dbReference type="Proteomes" id="UP001050691">
    <property type="component" value="Unassembled WGS sequence"/>
</dbReference>
<protein>
    <recommendedName>
        <fullName evidence="6">Ribosomal RNA-processing protein 42</fullName>
    </recommendedName>
</protein>
<comment type="caution">
    <text evidence="11">The sequence shown here is derived from an EMBL/GenBank/DDBJ whole genome shotgun (WGS) entry which is preliminary data.</text>
</comment>
<dbReference type="GO" id="GO:0000467">
    <property type="term" value="P:exonucleolytic trimming to generate mature 3'-end of 5.8S rRNA from tricistronic rRNA transcript (SSU-rRNA, 5.8S rRNA, LSU-rRNA)"/>
    <property type="evidence" value="ECO:0007669"/>
    <property type="project" value="TreeGrafter"/>
</dbReference>
<dbReference type="GO" id="GO:0000177">
    <property type="term" value="C:cytoplasmic exosome (RNase complex)"/>
    <property type="evidence" value="ECO:0007669"/>
    <property type="project" value="TreeGrafter"/>
</dbReference>
<dbReference type="GO" id="GO:0034473">
    <property type="term" value="P:U1 snRNA 3'-end processing"/>
    <property type="evidence" value="ECO:0007669"/>
    <property type="project" value="TreeGrafter"/>
</dbReference>
<feature type="domain" description="DUF6534" evidence="10">
    <location>
        <begin position="307"/>
        <end position="378"/>
    </location>
</feature>
<dbReference type="InterPro" id="IPR020568">
    <property type="entry name" value="Ribosomal_Su5_D2-typ_SF"/>
</dbReference>
<evidence type="ECO:0000313" key="11">
    <source>
        <dbReference type="EMBL" id="GJJ14144.1"/>
    </source>
</evidence>
<dbReference type="PANTHER" id="PTHR11097">
    <property type="entry name" value="EXOSOME COMPLEX EXONUCLEASE RIBOSOMAL RNA PROCESSING PROTEIN"/>
    <property type="match status" value="1"/>
</dbReference>
<organism evidence="11 12">
    <name type="scientific">Clathrus columnatus</name>
    <dbReference type="NCBI Taxonomy" id="1419009"/>
    <lineage>
        <taxon>Eukaryota</taxon>
        <taxon>Fungi</taxon>
        <taxon>Dikarya</taxon>
        <taxon>Basidiomycota</taxon>
        <taxon>Agaricomycotina</taxon>
        <taxon>Agaricomycetes</taxon>
        <taxon>Phallomycetidae</taxon>
        <taxon>Phallales</taxon>
        <taxon>Clathraceae</taxon>
        <taxon>Clathrus</taxon>
    </lineage>
</organism>
<keyword evidence="5" id="KW-0271">Exosome</keyword>
<dbReference type="InterPro" id="IPR027408">
    <property type="entry name" value="PNPase/RNase_PH_dom_sf"/>
</dbReference>
<dbReference type="SUPFAM" id="SSF54211">
    <property type="entry name" value="Ribosomal protein S5 domain 2-like"/>
    <property type="match status" value="1"/>
</dbReference>
<feature type="transmembrane region" description="Helical" evidence="8">
    <location>
        <begin position="298"/>
        <end position="322"/>
    </location>
</feature>
<dbReference type="GO" id="GO:0016075">
    <property type="term" value="P:rRNA catabolic process"/>
    <property type="evidence" value="ECO:0007669"/>
    <property type="project" value="TreeGrafter"/>
</dbReference>
<dbReference type="GO" id="GO:0071038">
    <property type="term" value="P:TRAMP-dependent tRNA surveillance pathway"/>
    <property type="evidence" value="ECO:0007669"/>
    <property type="project" value="TreeGrafter"/>
</dbReference>
<evidence type="ECO:0000259" key="9">
    <source>
        <dbReference type="Pfam" id="PF01138"/>
    </source>
</evidence>
<feature type="region of interest" description="Disordered" evidence="7">
    <location>
        <begin position="451"/>
        <end position="474"/>
    </location>
</feature>
<evidence type="ECO:0000313" key="12">
    <source>
        <dbReference type="Proteomes" id="UP001050691"/>
    </source>
</evidence>
<dbReference type="GO" id="GO:0034475">
    <property type="term" value="P:U4 snRNA 3'-end processing"/>
    <property type="evidence" value="ECO:0007669"/>
    <property type="project" value="TreeGrafter"/>
</dbReference>
<evidence type="ECO:0000256" key="2">
    <source>
        <dbReference type="ARBA" id="ARBA00004604"/>
    </source>
</evidence>
<keyword evidence="4" id="KW-0963">Cytoplasm</keyword>
<keyword evidence="8" id="KW-0812">Transmembrane</keyword>
<sequence length="497" mass="54969">MTSKSEKSYIQVSLTSELPTRSDGRGLLDYRTIQLEIGTIAQSNGSARVCLGGTEVVAASRLEVENTVDGGRIDCHNSSPAAYPRLSSSALDDLQYDFGELLNSVLGDKSLRPSNLTILPGQKAWCLNLDFVILSDAGNIYDALFIVAKAVLSNTRVPLTSPIEFKPLQGASDIVMDDAESALDTRRRVQAAADFELKDYWDEGEVLSGGEDWPLSSTHFLDATLQEEEAILSRLLGVRLMGAGEVVSADIKSLIQTAERYAQDLCKLLNTKVAEMFAADIAGFDVKDIFSGSQKFRIIIIVWSGVSSVTDITLAVTLLWYLKLRRTGYVTMETGLIIAIWAFIDLVLYLIFTRYLVFDLPLKKLYANSLMSTLNSRDRWRYDIENDRRIALQKVAVVESGISMPNGSQRVIWTGMENSSNQSGYSHFGNLKGLPQNGILVTSSTVIHRDRADDEDQSDIQISEDPTVHENFVNPSSCSRLVQSTFQSTQESHHIPE</sequence>
<keyword evidence="12" id="KW-1185">Reference proteome</keyword>
<dbReference type="GO" id="GO:0071035">
    <property type="term" value="P:nuclear polyadenylation-dependent rRNA catabolic process"/>
    <property type="evidence" value="ECO:0007669"/>
    <property type="project" value="TreeGrafter"/>
</dbReference>
<dbReference type="Pfam" id="PF01138">
    <property type="entry name" value="RNase_PH"/>
    <property type="match status" value="1"/>
</dbReference>
<dbReference type="Pfam" id="PF20152">
    <property type="entry name" value="DUF6534"/>
    <property type="match status" value="1"/>
</dbReference>
<dbReference type="GO" id="GO:0000176">
    <property type="term" value="C:nuclear exosome (RNase complex)"/>
    <property type="evidence" value="ECO:0007669"/>
    <property type="project" value="TreeGrafter"/>
</dbReference>